<reference evidence="1" key="1">
    <citation type="submission" date="2020-04" db="EMBL/GenBank/DDBJ databases">
        <authorList>
            <person name="Zhang T."/>
        </authorList>
    </citation>
    <scope>NUCLEOTIDE SEQUENCE</scope>
    <source>
        <strain evidence="1">HKST-UBA02</strain>
    </source>
</reference>
<protein>
    <submittedName>
        <fullName evidence="1">Carboxypeptidase regulatory-like domain-containing protein</fullName>
    </submittedName>
</protein>
<gene>
    <name evidence="1" type="ORF">KDA27_27205</name>
</gene>
<sequence length="200" mass="21892">REPGCVDACPRYVRASSGHPYHSESSTWWGAARDGAQLLFRAIETTRDVEIDTSMYGPFGLRTFWPGVVYQSDQEVVEVEPGETAVVWLDALAGGTLRGRVVGSDGESLPTSMLPSLSFEILHENRGAFDVSVSQLEPDGGFSISGVPPGACRVVARVRGPNSEYRDTWWPNGGSSDEGETLTVYDGDKIHDLEIRMQQR</sequence>
<dbReference type="EMBL" id="JAGQHS010000372">
    <property type="protein sequence ID" value="MCA9759513.1"/>
    <property type="molecule type" value="Genomic_DNA"/>
</dbReference>
<keyword evidence="1" id="KW-0645">Protease</keyword>
<accession>A0A956NKK1</accession>
<dbReference type="Proteomes" id="UP000739538">
    <property type="component" value="Unassembled WGS sequence"/>
</dbReference>
<evidence type="ECO:0000313" key="2">
    <source>
        <dbReference type="Proteomes" id="UP000739538"/>
    </source>
</evidence>
<dbReference type="AlphaFoldDB" id="A0A956NKK1"/>
<organism evidence="1 2">
    <name type="scientific">Eiseniibacteriota bacterium</name>
    <dbReference type="NCBI Taxonomy" id="2212470"/>
    <lineage>
        <taxon>Bacteria</taxon>
        <taxon>Candidatus Eiseniibacteriota</taxon>
    </lineage>
</organism>
<proteinExistence type="predicted"/>
<comment type="caution">
    <text evidence="1">The sequence shown here is derived from an EMBL/GenBank/DDBJ whole genome shotgun (WGS) entry which is preliminary data.</text>
</comment>
<keyword evidence="1" id="KW-0378">Hydrolase</keyword>
<dbReference type="GO" id="GO:0004180">
    <property type="term" value="F:carboxypeptidase activity"/>
    <property type="evidence" value="ECO:0007669"/>
    <property type="project" value="UniProtKB-KW"/>
</dbReference>
<feature type="non-terminal residue" evidence="1">
    <location>
        <position position="1"/>
    </location>
</feature>
<reference evidence="1" key="2">
    <citation type="journal article" date="2021" name="Microbiome">
        <title>Successional dynamics and alternative stable states in a saline activated sludge microbial community over 9 years.</title>
        <authorList>
            <person name="Wang Y."/>
            <person name="Ye J."/>
            <person name="Ju F."/>
            <person name="Liu L."/>
            <person name="Boyd J.A."/>
            <person name="Deng Y."/>
            <person name="Parks D.H."/>
            <person name="Jiang X."/>
            <person name="Yin X."/>
            <person name="Woodcroft B.J."/>
            <person name="Tyson G.W."/>
            <person name="Hugenholtz P."/>
            <person name="Polz M.F."/>
            <person name="Zhang T."/>
        </authorList>
    </citation>
    <scope>NUCLEOTIDE SEQUENCE</scope>
    <source>
        <strain evidence="1">HKST-UBA02</strain>
    </source>
</reference>
<name>A0A956NKK1_UNCEI</name>
<evidence type="ECO:0000313" key="1">
    <source>
        <dbReference type="EMBL" id="MCA9759513.1"/>
    </source>
</evidence>
<keyword evidence="1" id="KW-0121">Carboxypeptidase</keyword>